<dbReference type="InterPro" id="IPR001463">
    <property type="entry name" value="Na/Ala_symport"/>
</dbReference>
<accession>A0ABM9X8U1</accession>
<keyword evidence="6 8" id="KW-1133">Transmembrane helix</keyword>
<feature type="transmembrane region" description="Helical" evidence="8">
    <location>
        <begin position="258"/>
        <end position="278"/>
    </location>
</feature>
<dbReference type="Gene3D" id="1.20.1740.10">
    <property type="entry name" value="Amino acid/polyamine transporter I"/>
    <property type="match status" value="1"/>
</dbReference>
<feature type="transmembrane region" description="Helical" evidence="8">
    <location>
        <begin position="348"/>
        <end position="368"/>
    </location>
</feature>
<feature type="chain" id="PRO_5045194133" evidence="9">
    <location>
        <begin position="23"/>
        <end position="515"/>
    </location>
</feature>
<dbReference type="PANTHER" id="PTHR30330">
    <property type="entry name" value="AGSS FAMILY TRANSPORTER, SODIUM-ALANINE"/>
    <property type="match status" value="1"/>
</dbReference>
<evidence type="ECO:0000256" key="1">
    <source>
        <dbReference type="ARBA" id="ARBA00004651"/>
    </source>
</evidence>
<feature type="transmembrane region" description="Helical" evidence="8">
    <location>
        <begin position="56"/>
        <end position="76"/>
    </location>
</feature>
<proteinExistence type="inferred from homology"/>
<keyword evidence="11" id="KW-1185">Reference proteome</keyword>
<keyword evidence="8" id="KW-0997">Cell inner membrane</keyword>
<dbReference type="PRINTS" id="PR00175">
    <property type="entry name" value="NAALASMPORT"/>
</dbReference>
<evidence type="ECO:0000256" key="6">
    <source>
        <dbReference type="ARBA" id="ARBA00022989"/>
    </source>
</evidence>
<gene>
    <name evidence="10" type="ORF">OIHEL45_03660</name>
</gene>
<feature type="transmembrane region" description="Helical" evidence="8">
    <location>
        <begin position="448"/>
        <end position="470"/>
    </location>
</feature>
<feature type="transmembrane region" description="Helical" evidence="8">
    <location>
        <begin position="476"/>
        <end position="495"/>
    </location>
</feature>
<feature type="transmembrane region" description="Helical" evidence="8">
    <location>
        <begin position="284"/>
        <end position="307"/>
    </location>
</feature>
<feature type="transmembrane region" description="Helical" evidence="8">
    <location>
        <begin position="405"/>
        <end position="428"/>
    </location>
</feature>
<keyword evidence="3 8" id="KW-0813">Transport</keyword>
<evidence type="ECO:0000256" key="2">
    <source>
        <dbReference type="ARBA" id="ARBA00009261"/>
    </source>
</evidence>
<keyword evidence="9" id="KW-0732">Signal</keyword>
<evidence type="ECO:0000313" key="10">
    <source>
        <dbReference type="EMBL" id="EDQ05876.1"/>
    </source>
</evidence>
<dbReference type="Proteomes" id="UP000003257">
    <property type="component" value="Unassembled WGS sequence"/>
</dbReference>
<keyword evidence="4" id="KW-1003">Cell membrane</keyword>
<name>A0ABM9X8U1_9RHOB</name>
<keyword evidence="8" id="KW-0769">Symport</keyword>
<feature type="transmembrane region" description="Helical" evidence="8">
    <location>
        <begin position="227"/>
        <end position="246"/>
    </location>
</feature>
<keyword evidence="7 8" id="KW-0472">Membrane</keyword>
<dbReference type="Pfam" id="PF01235">
    <property type="entry name" value="Na_Ala_symp"/>
    <property type="match status" value="1"/>
</dbReference>
<evidence type="ECO:0000256" key="7">
    <source>
        <dbReference type="ARBA" id="ARBA00023136"/>
    </source>
</evidence>
<reference evidence="10 11" key="1">
    <citation type="submission" date="2007-11" db="EMBL/GenBank/DDBJ databases">
        <authorList>
            <person name="Wagner-Dobler I."/>
            <person name="Ferriera S."/>
            <person name="Johnson J."/>
            <person name="Kravitz S."/>
            <person name="Beeson K."/>
            <person name="Sutton G."/>
            <person name="Rogers Y.-H."/>
            <person name="Friedman R."/>
            <person name="Frazier M."/>
            <person name="Venter J.C."/>
        </authorList>
    </citation>
    <scope>NUCLEOTIDE SEQUENCE [LARGE SCALE GENOMIC DNA]</scope>
    <source>
        <strain evidence="10 11">HEL-45</strain>
    </source>
</reference>
<evidence type="ECO:0000256" key="4">
    <source>
        <dbReference type="ARBA" id="ARBA00022475"/>
    </source>
</evidence>
<comment type="similarity">
    <text evidence="2 8">Belongs to the alanine or glycine:cation symporter (AGCS) (TC 2.A.25) family.</text>
</comment>
<feature type="signal peptide" evidence="9">
    <location>
        <begin position="1"/>
        <end position="22"/>
    </location>
</feature>
<evidence type="ECO:0000256" key="8">
    <source>
        <dbReference type="RuleBase" id="RU363064"/>
    </source>
</evidence>
<organism evidence="10 11">
    <name type="scientific">Sulfitobacter indolifex HEL-45</name>
    <dbReference type="NCBI Taxonomy" id="391624"/>
    <lineage>
        <taxon>Bacteria</taxon>
        <taxon>Pseudomonadati</taxon>
        <taxon>Pseudomonadota</taxon>
        <taxon>Alphaproteobacteria</taxon>
        <taxon>Rhodobacterales</taxon>
        <taxon>Roseobacteraceae</taxon>
        <taxon>Sulfitobacter</taxon>
    </lineage>
</organism>
<dbReference type="PANTHER" id="PTHR30330:SF3">
    <property type="entry name" value="TRANSCRIPTIONAL REGULATOR, LRP FAMILY"/>
    <property type="match status" value="1"/>
</dbReference>
<evidence type="ECO:0000256" key="3">
    <source>
        <dbReference type="ARBA" id="ARBA00022448"/>
    </source>
</evidence>
<dbReference type="RefSeq" id="WP_007117946.1">
    <property type="nucleotide sequence ID" value="NZ_ABID01000001.1"/>
</dbReference>
<sequence>MNKLFTFAMAIFASLLPGLASAQEAVGIDQRINQIFADYTGWYVSFIFAPLPGTNFSWIALWLVVGAVVFTVYFGAIQVKGFWHSIQLVRGDYSDPDDAGEVSHFQALATALSGTVGLGNIAGVAVAVSIGGPGATFWMVVAGLFGMATKFTECTLGVKYRNEFPDGHVSGGPMYYIVKGFAERGLPLGGFMAVLFSIFTILGALGGGNMFQANQAHAQLAGVLGDYPGWITGVVLAGVTFAVIAGGLKSIARVTEKVVPFMGVFYVLVSLLILIINWDMIGWAFGQIFMGAFTGLGVVGGFTGALIQGFRRAAFSNEAGIGSAAIAHSAVRTKEPVTEGYVALLEPFIDTVVICTMTALVIVISGVLNQDPETGLYIWNAEAGRIATEGGVSGVALTSAAYARAFSWFPILLMIAVVLFAFSTMISWSYYGLKAWTYLFGEGAVKELIFKIIFCVFIVIGAAASLGPVIDFSDAMLFSMAIVNIIALYFLMPIVKRELNSYVARLRSGEIVKHK</sequence>
<keyword evidence="5 8" id="KW-0812">Transmembrane</keyword>
<protein>
    <submittedName>
        <fullName evidence="10">Sodium:alanine symporter family protein</fullName>
    </submittedName>
</protein>
<dbReference type="EMBL" id="ABID01000001">
    <property type="protein sequence ID" value="EDQ05876.1"/>
    <property type="molecule type" value="Genomic_DNA"/>
</dbReference>
<evidence type="ECO:0000313" key="11">
    <source>
        <dbReference type="Proteomes" id="UP000003257"/>
    </source>
</evidence>
<dbReference type="NCBIfam" id="TIGR00835">
    <property type="entry name" value="agcS"/>
    <property type="match status" value="1"/>
</dbReference>
<comment type="caution">
    <text evidence="10">The sequence shown here is derived from an EMBL/GenBank/DDBJ whole genome shotgun (WGS) entry which is preliminary data.</text>
</comment>
<comment type="subcellular location">
    <subcellularLocation>
        <location evidence="8">Cell inner membrane</location>
        <topology evidence="8">Multi-pass membrane protein</topology>
    </subcellularLocation>
    <subcellularLocation>
        <location evidence="1">Cell membrane</location>
        <topology evidence="1">Multi-pass membrane protein</topology>
    </subcellularLocation>
</comment>
<feature type="transmembrane region" description="Helical" evidence="8">
    <location>
        <begin position="186"/>
        <end position="207"/>
    </location>
</feature>
<evidence type="ECO:0000256" key="9">
    <source>
        <dbReference type="SAM" id="SignalP"/>
    </source>
</evidence>
<evidence type="ECO:0000256" key="5">
    <source>
        <dbReference type="ARBA" id="ARBA00022692"/>
    </source>
</evidence>